<dbReference type="SUPFAM" id="SSF48464">
    <property type="entry name" value="ENTH/VHS domain"/>
    <property type="match status" value="1"/>
</dbReference>
<dbReference type="Pfam" id="PF01417">
    <property type="entry name" value="ENTH"/>
    <property type="match status" value="1"/>
</dbReference>
<dbReference type="SUPFAM" id="SSF89124">
    <property type="entry name" value="Nop domain"/>
    <property type="match status" value="1"/>
</dbReference>
<dbReference type="InterPro" id="IPR012976">
    <property type="entry name" value="NOSIC"/>
</dbReference>
<feature type="region of interest" description="Disordered" evidence="9">
    <location>
        <begin position="916"/>
        <end position="945"/>
    </location>
</feature>
<dbReference type="FunFam" id="1.10.246.90:FF:000001">
    <property type="entry name" value="Nucleolar protein 56"/>
    <property type="match status" value="1"/>
</dbReference>
<dbReference type="EMBL" id="QOIP01000001">
    <property type="protein sequence ID" value="RLU27561.1"/>
    <property type="molecule type" value="Genomic_DNA"/>
</dbReference>
<evidence type="ECO:0000313" key="12">
    <source>
        <dbReference type="EMBL" id="RLU27561.1"/>
    </source>
</evidence>
<dbReference type="InterPro" id="IPR036070">
    <property type="entry name" value="Nop_dom_sf"/>
</dbReference>
<keyword evidence="3" id="KW-0690">Ribosome biogenesis</keyword>
<comment type="caution">
    <text evidence="12">The sequence shown here is derived from an EMBL/GenBank/DDBJ whole genome shotgun (WGS) entry which is preliminary data.</text>
</comment>
<dbReference type="Pfam" id="PF01798">
    <property type="entry name" value="Nop"/>
    <property type="match status" value="1"/>
</dbReference>
<dbReference type="PANTHER" id="PTHR10894">
    <property type="entry name" value="NUCLEOLAR PROTEIN 5 NUCLEOLAR PROTEIN NOP5 NOP58"/>
    <property type="match status" value="1"/>
</dbReference>
<organism evidence="12 13">
    <name type="scientific">Ooceraea biroi</name>
    <name type="common">Clonal raider ant</name>
    <name type="synonym">Cerapachys biroi</name>
    <dbReference type="NCBI Taxonomy" id="2015173"/>
    <lineage>
        <taxon>Eukaryota</taxon>
        <taxon>Metazoa</taxon>
        <taxon>Ecdysozoa</taxon>
        <taxon>Arthropoda</taxon>
        <taxon>Hexapoda</taxon>
        <taxon>Insecta</taxon>
        <taxon>Pterygota</taxon>
        <taxon>Neoptera</taxon>
        <taxon>Endopterygota</taxon>
        <taxon>Hymenoptera</taxon>
        <taxon>Apocrita</taxon>
        <taxon>Aculeata</taxon>
        <taxon>Formicoidea</taxon>
        <taxon>Formicidae</taxon>
        <taxon>Dorylinae</taxon>
        <taxon>Ooceraea</taxon>
    </lineage>
</organism>
<evidence type="ECO:0000259" key="10">
    <source>
        <dbReference type="PROSITE" id="PS50942"/>
    </source>
</evidence>
<feature type="domain" description="ENTH" evidence="10">
    <location>
        <begin position="504"/>
        <end position="637"/>
    </location>
</feature>
<dbReference type="InterPro" id="IPR038528">
    <property type="entry name" value="TEL2_C_sf"/>
</dbReference>
<dbReference type="InterPro" id="IPR019337">
    <property type="entry name" value="Telomere_length_regulation_dom"/>
</dbReference>
<dbReference type="InterPro" id="IPR042239">
    <property type="entry name" value="Nop_C"/>
</dbReference>
<feature type="domain" description="Nop" evidence="11">
    <location>
        <begin position="296"/>
        <end position="416"/>
    </location>
</feature>
<feature type="compositionally biased region" description="Polar residues" evidence="9">
    <location>
        <begin position="722"/>
        <end position="746"/>
    </location>
</feature>
<name>A0A3L8E4E5_OOCBI</name>
<dbReference type="PROSITE" id="PS51358">
    <property type="entry name" value="NOP"/>
    <property type="match status" value="1"/>
</dbReference>
<dbReference type="SMART" id="SM00931">
    <property type="entry name" value="NOSIC"/>
    <property type="match status" value="1"/>
</dbReference>
<feature type="compositionally biased region" description="Acidic residues" evidence="9">
    <location>
        <begin position="694"/>
        <end position="706"/>
    </location>
</feature>
<feature type="compositionally biased region" description="Low complexity" evidence="9">
    <location>
        <begin position="771"/>
        <end position="785"/>
    </location>
</feature>
<dbReference type="OrthoDB" id="6780543at2759"/>
<dbReference type="SUPFAM" id="SSF48371">
    <property type="entry name" value="ARM repeat"/>
    <property type="match status" value="1"/>
</dbReference>
<evidence type="ECO:0000256" key="5">
    <source>
        <dbReference type="ARBA" id="ARBA00040742"/>
    </source>
</evidence>
<dbReference type="Pfam" id="PF10193">
    <property type="entry name" value="Telomere_reg-2"/>
    <property type="match status" value="1"/>
</dbReference>
<dbReference type="PANTHER" id="PTHR10894:SF0">
    <property type="entry name" value="NUCLEOLAR PROTEIN 56"/>
    <property type="match status" value="1"/>
</dbReference>
<feature type="region of interest" description="Disordered" evidence="9">
    <location>
        <begin position="799"/>
        <end position="832"/>
    </location>
</feature>
<evidence type="ECO:0000256" key="9">
    <source>
        <dbReference type="SAM" id="MobiDB-lite"/>
    </source>
</evidence>
<comment type="similarity">
    <text evidence="2">Belongs to the NOP5/NOP56 family.</text>
</comment>
<keyword evidence="4" id="KW-0539">Nucleus</keyword>
<evidence type="ECO:0000256" key="1">
    <source>
        <dbReference type="ARBA" id="ARBA00004604"/>
    </source>
</evidence>
<dbReference type="GO" id="GO:0042254">
    <property type="term" value="P:ribosome biogenesis"/>
    <property type="evidence" value="ECO:0007669"/>
    <property type="project" value="UniProtKB-KW"/>
</dbReference>
<evidence type="ECO:0000313" key="13">
    <source>
        <dbReference type="Proteomes" id="UP000279307"/>
    </source>
</evidence>
<gene>
    <name evidence="12" type="ORF">DMN91_001365</name>
</gene>
<feature type="compositionally biased region" description="Basic and acidic residues" evidence="9">
    <location>
        <begin position="708"/>
        <end position="721"/>
    </location>
</feature>
<comment type="function">
    <text evidence="7">Involved in the early to middle stages of 60S ribosomal subunit biogenesis. Required for the biogenesis of box C/D snoRNAs such U3, U8 and U14 snoRNAs. Part of the small subunit (SSU) processome, first precursor of the small eukaryotic ribosomal subunit. During the assembly of the SSU processome in the nucleolus, many ribosome biogenesis factors, an RNA chaperone and ribosomal proteins associate with the nascent pre-rRNA and work in concert to generate RNA folding, modifications, rearrangements and cleavage as well as targeted degradation of pre-ribosomal RNA by the RNA exosome. Core component of box C/D small nucleolar ribonucleoprotein (snoRNP) complexes that function in methylation of multiple sites on ribosomal RNAs (rRNAs) and messenger RNAs (mRNAs).</text>
</comment>
<dbReference type="GO" id="GO:0005737">
    <property type="term" value="C:cytoplasm"/>
    <property type="evidence" value="ECO:0007669"/>
    <property type="project" value="UniProtKB-ARBA"/>
</dbReference>
<dbReference type="FunFam" id="1.10.287.4070:FF:000002">
    <property type="entry name" value="Nucleolar protein 56"/>
    <property type="match status" value="1"/>
</dbReference>
<dbReference type="InterPro" id="IPR012974">
    <property type="entry name" value="NOP58/56_N"/>
</dbReference>
<dbReference type="GO" id="GO:0030515">
    <property type="term" value="F:snoRNA binding"/>
    <property type="evidence" value="ECO:0007669"/>
    <property type="project" value="InterPro"/>
</dbReference>
<evidence type="ECO:0000256" key="8">
    <source>
        <dbReference type="ARBA" id="ARBA00064370"/>
    </source>
</evidence>
<dbReference type="CDD" id="cd16989">
    <property type="entry name" value="ENTH_EpsinR"/>
    <property type="match status" value="1"/>
</dbReference>
<dbReference type="GO" id="GO:0031428">
    <property type="term" value="C:box C/D methylation guide snoRNP complex"/>
    <property type="evidence" value="ECO:0007669"/>
    <property type="project" value="InterPro"/>
</dbReference>
<feature type="region of interest" description="Disordered" evidence="9">
    <location>
        <begin position="680"/>
        <end position="749"/>
    </location>
</feature>
<reference evidence="12 13" key="1">
    <citation type="journal article" date="2018" name="Genome Res.">
        <title>The genomic architecture and molecular evolution of ant odorant receptors.</title>
        <authorList>
            <person name="McKenzie S.K."/>
            <person name="Kronauer D.J.C."/>
        </authorList>
    </citation>
    <scope>NUCLEOTIDE SEQUENCE [LARGE SCALE GENOMIC DNA]</scope>
    <source>
        <strain evidence="12">Clonal line C1</strain>
    </source>
</reference>
<evidence type="ECO:0000256" key="3">
    <source>
        <dbReference type="ARBA" id="ARBA00022517"/>
    </source>
</evidence>
<dbReference type="SMART" id="SM00273">
    <property type="entry name" value="ENTH"/>
    <property type="match status" value="1"/>
</dbReference>
<feature type="compositionally biased region" description="Acidic residues" evidence="9">
    <location>
        <begin position="1548"/>
        <end position="1563"/>
    </location>
</feature>
<dbReference type="InterPro" id="IPR002687">
    <property type="entry name" value="Nop_dom"/>
</dbReference>
<dbReference type="GO" id="GO:0032040">
    <property type="term" value="C:small-subunit processome"/>
    <property type="evidence" value="ECO:0007669"/>
    <property type="project" value="InterPro"/>
</dbReference>
<proteinExistence type="inferred from homology"/>
<evidence type="ECO:0000256" key="6">
    <source>
        <dbReference type="ARBA" id="ARBA00041388"/>
    </source>
</evidence>
<accession>A0A3L8E4E5</accession>
<evidence type="ECO:0000256" key="7">
    <source>
        <dbReference type="ARBA" id="ARBA00053627"/>
    </source>
</evidence>
<dbReference type="PROSITE" id="PS50942">
    <property type="entry name" value="ENTH"/>
    <property type="match status" value="1"/>
</dbReference>
<sequence>MPLQKLFVLYEHAAGYSLFRVKEFEEIGMLLPQVKETVKDLLRFRSVVTLVGFAPFKTAVAALENINSISEGIITEDLKIFLDSCLPESTKQEIVILGVADPKLGVNINEALGIKCDHLNAVPEIIRGIRFHFHNLVKGFTPQTSTVSQLGLGHSYSRAKVKFNVNRVDNMIIQSISLLDQLDKDINTFSMRLREWYGYHFPELVKIVPENYMYAKVALVIKNKKEFTEENMGALENAVMDLAKAQAIVNAIKSSMGMDISPVDLMNAEIFAERIIALTDYRRKMSSYLESKMSSVAPNLATLIGDQVGARLIAHAGSLTKLAKAPSSTLQILGAEKALFRALKSRGKSNTPKYGLLFHSTFIGRAIAKDKGRMARFLANKCSIASRFDCFADSRTNAIGKKLREQTEDRLAFFSSGKEPKKNIDAMREALEETRQILAEQTAIKKKSDARENIWRLFNDVLCFDSVPPTGHRARGRTIREGVRTEDAIMNMWKVRELMDKATNVVMNYTETEAKVREATNDDAWGPTGAMMQELAQATFTYEQFPEVMSMLWKRMLQENKRNWRRTYKSLLLLNYLVRNGSERVVTSSREHIYDLKSLENYTCIDEFGKDQGINIRHKVRELIDFIQDDDKLREERKKAKKNKDKYVGLSSEAMGMRFGGGDRWMDNPKWNKSTVEAYNDWDNNRGKGFEDANNSDDGEREDSDNDTSPKKGGREYRDTLDNMNQIGKSAQISVPSTNASPARTTRTIKKVDLGAAANYGKEQSNNSTPAQQSNNLSSSSASQQKTKNDILNDIFESSQNDNRLDDDDFNPRASTQSCVPQPQNANVDFGDFASAFNNPAAAKMKDNNDEFADFTSAFNNVAISNPPSQPQSQINLMGVTMPAANPGTNNANSGNSIYASTMQTAGTTMFGGPVGAQNASQKTSNDLFDSLSSQGLNNQVTNNNTATSSADLLSDLDSLNTTTMRLPDSRISNNSNVFMGMNDAPVNTVDYTANKNKGNATSAENLSNKAASEFLEVLCNMHDIKSRINLEEVRKSASNYVRFLPGPVTPQKYSGIDSNVTIDATFYGRILEEIIDKFDRDWPLNEDGLDPPIEELIVINGATIFMLAESLRAFTASLNKSEDKRKIHVISTILQALLKSDAIFSSIVDTCRHGSQTYMQEEELDEAWRSAVQILISLPNRVSNKLQFDTPKFYTPQVYAKVLCFHVFRAIAFVNDGLRESDVEPRVTALSSLISKIVISLKPTDFSCFTDIIEECCFENKKKERRLVESIFRGLDSAAIEYVATLFLKRCDPKIGVRPIFGNLLTEPNWKYILTTKIPLMRYHDDARLPVNLISYLSSFSDERDASSELLIKLLEVWSDGSILNRAPVEQREYIAQLIILSIKTCKDRLKQRESDRCQKLLLSGVSVHLECTNIYLRAMGMMTAEICINALSTADAPKLKFEYDNMPARALTLLESLKALSALTLTVDANERYERDGELTVGSLIFDSSRSKKIYQLGIDCDIMPNFENVLKVEGDVCSPKADETDGNPARKNETQQVAGNGDNNSDLDSDDDLVPYDMTDDLMKPSKNRPLYLRDVRDNLTDEQTINDPDVFAESLLACDKLIQTQLSNDDASFAMELLQLLITLRQQSYVENFESTVFNCCVRIVTVCPKEGAEYLCKEFYEDAGKYSLSQRLLFLDVLAESARRLSKVDVDETSINDTVEKAIERKQIATRVSLFIDMKECKKQEWYADDIDVDLEASQSRSENWRDVVDKRIASRTRRFAESSKSPKMHANQFANVASSFFYPLLYGFGRRDAYKFKSVKIYSDQTNILLLRYLKTLSTVMLAAQNSALAPKMGKEILELTWTLRYHPEAPVRLAVAENIGSVLTTVPQDAIVNELLQPVMEVREWLVSSQNIIHGEHDANCRALNEKVLLLIDYIIGCFFKSA</sequence>
<dbReference type="Gene3D" id="1.10.287.4070">
    <property type="match status" value="1"/>
</dbReference>
<dbReference type="InterPro" id="IPR045056">
    <property type="entry name" value="Nop56/Nop58"/>
</dbReference>
<protein>
    <recommendedName>
        <fullName evidence="5">Nucleolar protein 56</fullName>
    </recommendedName>
    <alternativeName>
        <fullName evidence="6">Nucleolar protein 5A</fullName>
    </alternativeName>
</protein>
<feature type="compositionally biased region" description="Polar residues" evidence="9">
    <location>
        <begin position="918"/>
        <end position="945"/>
    </location>
</feature>
<feature type="compositionally biased region" description="Polar residues" evidence="9">
    <location>
        <begin position="813"/>
        <end position="827"/>
    </location>
</feature>
<dbReference type="Gene3D" id="1.25.40.90">
    <property type="match status" value="1"/>
</dbReference>
<feature type="region of interest" description="Disordered" evidence="9">
    <location>
        <begin position="761"/>
        <end position="786"/>
    </location>
</feature>
<dbReference type="Gene3D" id="1.10.246.90">
    <property type="entry name" value="Nop domain"/>
    <property type="match status" value="1"/>
</dbReference>
<dbReference type="InterPro" id="IPR016024">
    <property type="entry name" value="ARM-type_fold"/>
</dbReference>
<evidence type="ECO:0000256" key="2">
    <source>
        <dbReference type="ARBA" id="ARBA00009211"/>
    </source>
</evidence>
<evidence type="ECO:0000256" key="4">
    <source>
        <dbReference type="ARBA" id="ARBA00023242"/>
    </source>
</evidence>
<dbReference type="Pfam" id="PF08156">
    <property type="entry name" value="NOP5NT"/>
    <property type="match status" value="1"/>
</dbReference>
<feature type="region of interest" description="Disordered" evidence="9">
    <location>
        <begin position="1521"/>
        <end position="1564"/>
    </location>
</feature>
<evidence type="ECO:0000259" key="11">
    <source>
        <dbReference type="PROSITE" id="PS51358"/>
    </source>
</evidence>
<dbReference type="Gene3D" id="1.25.40.720">
    <property type="entry name" value="Telomere length regulation protein 2, C-terminal domain"/>
    <property type="match status" value="2"/>
</dbReference>
<dbReference type="InterPro" id="IPR013809">
    <property type="entry name" value="ENTH"/>
</dbReference>
<dbReference type="Proteomes" id="UP000279307">
    <property type="component" value="Chromosome 1"/>
</dbReference>
<feature type="compositionally biased region" description="Basic and acidic residues" evidence="9">
    <location>
        <begin position="1521"/>
        <end position="1536"/>
    </location>
</feature>
<comment type="subunit">
    <text evidence="8">Part of a large pre-ribosomal ribonucleoprotein (RNP) complex, that consists of at least 62 ribosomal proteins, 45 nonribosomal proteins and both pre-rRNA and mature rRNA species. Within this complex directly interacts with TCOF1 in an RNA-independent manner. Core component of box C/D small nucleolar ribonucleoprotein (snoRNP) particles; the core proteins SNU13, NOP56, NOP58 and FBL or FBLL1 assemble stepwise onto the snoRNA. Interacts with NOP1 and NOP58. Interacts with NUFIP1, RUVBL1 and RUVBL2; RUVBL1:RUVBL2 seem to bridge the association of NOP56 with NUFIP1. Part of the small subunit (SSU) processome, composed of more than 70 proteins and the RNA chaperone small nucleolar RNA (snoRNA) U3. Interacts with NOP2 and FBL.</text>
</comment>
<dbReference type="FunFam" id="1.25.40.90:FF:000006">
    <property type="entry name" value="Clathrin interactor 1"/>
    <property type="match status" value="1"/>
</dbReference>
<dbReference type="InterPro" id="IPR008942">
    <property type="entry name" value="ENTH_VHS"/>
</dbReference>
<comment type="subcellular location">
    <subcellularLocation>
        <location evidence="1">Nucleus</location>
        <location evidence="1">Nucleolus</location>
    </subcellularLocation>
</comment>